<dbReference type="GO" id="GO:0004519">
    <property type="term" value="F:endonuclease activity"/>
    <property type="evidence" value="ECO:0007669"/>
    <property type="project" value="UniProtKB-KW"/>
</dbReference>
<evidence type="ECO:0000259" key="1">
    <source>
        <dbReference type="SMART" id="SM00507"/>
    </source>
</evidence>
<reference evidence="2 3" key="1">
    <citation type="journal article" date="2019" name="ISME J.">
        <title>Genome analyses of uncultured TG2/ZB3 bacteria in 'Margulisbacteria' specifically attached to ectosymbiotic spirochetes of protists in the termite gut.</title>
        <authorList>
            <person name="Utami Y.D."/>
            <person name="Kuwahara H."/>
            <person name="Igai K."/>
            <person name="Murakami T."/>
            <person name="Sugaya K."/>
            <person name="Morikawa T."/>
            <person name="Nagura Y."/>
            <person name="Yuki M."/>
            <person name="Deevong P."/>
            <person name="Inoue T."/>
            <person name="Kihara K."/>
            <person name="Lo N."/>
            <person name="Yamada A."/>
            <person name="Ohkuma M."/>
            <person name="Hongoh Y."/>
        </authorList>
    </citation>
    <scope>NUCLEOTIDE SEQUENCE [LARGE SCALE GENOMIC DNA]</scope>
    <source>
        <strain evidence="2">NkOx7-01</strain>
    </source>
</reference>
<dbReference type="AlphaFoldDB" id="A0A388TB21"/>
<evidence type="ECO:0000313" key="2">
    <source>
        <dbReference type="EMBL" id="GBR73957.1"/>
    </source>
</evidence>
<comment type="caution">
    <text evidence="2">The sequence shown here is derived from an EMBL/GenBank/DDBJ whole genome shotgun (WGS) entry which is preliminary data.</text>
</comment>
<accession>A0A388TB21</accession>
<proteinExistence type="predicted"/>
<feature type="domain" description="HNH nuclease" evidence="1">
    <location>
        <begin position="36"/>
        <end position="84"/>
    </location>
</feature>
<keyword evidence="2" id="KW-0255">Endonuclease</keyword>
<keyword evidence="2" id="KW-0378">Hydrolase</keyword>
<dbReference type="Proteomes" id="UP000269352">
    <property type="component" value="Unassembled WGS sequence"/>
</dbReference>
<dbReference type="SMART" id="SM00507">
    <property type="entry name" value="HNHc"/>
    <property type="match status" value="1"/>
</dbReference>
<keyword evidence="2" id="KW-0540">Nuclease</keyword>
<protein>
    <submittedName>
        <fullName evidence="2">Endonuclease HNH</fullName>
    </submittedName>
</protein>
<evidence type="ECO:0000313" key="3">
    <source>
        <dbReference type="Proteomes" id="UP000269352"/>
    </source>
</evidence>
<name>A0A388TB21_TERA1</name>
<gene>
    <name evidence="2" type="ORF">NO1_1213</name>
</gene>
<keyword evidence="3" id="KW-1185">Reference proteome</keyword>
<organism evidence="2 3">
    <name type="scientific">Termititenax aidoneus</name>
    <dbReference type="NCBI Taxonomy" id="2218524"/>
    <lineage>
        <taxon>Bacteria</taxon>
        <taxon>Bacillati</taxon>
        <taxon>Candidatus Margulisiibacteriota</taxon>
        <taxon>Candidatus Termititenacia</taxon>
        <taxon>Candidatus Termititenacales</taxon>
        <taxon>Candidatus Termititenacaceae</taxon>
        <taxon>Candidatus Termititenax</taxon>
    </lineage>
</organism>
<sequence length="222" mass="25911">MNSQNKIKSSRLIVNYNGLKWLKMPSGYYFVMVKNFGGEKNLHRYVWVKNFGKIPQGFFVHHKDKNKDNNKIDNLELLSANEHAQKHSYRHDKKRYLKQIEHLNKIRPKKVYKWSQEPNPEKRAMHATAHKLGMSLAIPVERICKNCGTKFLAKPFGKHVFCSNKCKSAFRRKSKSDVVLRVCVICNKKFYINKFTVTTTCCRSHANVLRAKTIKEQKNGVG</sequence>
<dbReference type="Pfam" id="PF13392">
    <property type="entry name" value="HNH_3"/>
    <property type="match status" value="1"/>
</dbReference>
<dbReference type="EMBL" id="BGZN01000025">
    <property type="protein sequence ID" value="GBR73957.1"/>
    <property type="molecule type" value="Genomic_DNA"/>
</dbReference>
<dbReference type="InterPro" id="IPR044925">
    <property type="entry name" value="His-Me_finger_sf"/>
</dbReference>
<dbReference type="SUPFAM" id="SSF54060">
    <property type="entry name" value="His-Me finger endonucleases"/>
    <property type="match status" value="1"/>
</dbReference>
<dbReference type="Gene3D" id="3.90.75.20">
    <property type="match status" value="1"/>
</dbReference>
<dbReference type="InterPro" id="IPR003615">
    <property type="entry name" value="HNH_nuc"/>
</dbReference>